<feature type="transmembrane region" description="Helical" evidence="3">
    <location>
        <begin position="480"/>
        <end position="500"/>
    </location>
</feature>
<evidence type="ECO:0000256" key="3">
    <source>
        <dbReference type="SAM" id="Phobius"/>
    </source>
</evidence>
<reference evidence="4" key="1">
    <citation type="journal article" date="2014" name="Int. J. Syst. Evol. Microbiol.">
        <title>Complete genome sequence of Corynebacterium casei LMG S-19264T (=DSM 44701T), isolated from a smear-ripened cheese.</title>
        <authorList>
            <consortium name="US DOE Joint Genome Institute (JGI-PGF)"/>
            <person name="Walter F."/>
            <person name="Albersmeier A."/>
            <person name="Kalinowski J."/>
            <person name="Ruckert C."/>
        </authorList>
    </citation>
    <scope>NUCLEOTIDE SEQUENCE</scope>
    <source>
        <strain evidence="4">KCTC 32513</strain>
    </source>
</reference>
<keyword evidence="5" id="KW-1185">Reference proteome</keyword>
<feature type="coiled-coil region" evidence="1">
    <location>
        <begin position="286"/>
        <end position="339"/>
    </location>
</feature>
<feature type="region of interest" description="Disordered" evidence="2">
    <location>
        <begin position="553"/>
        <end position="623"/>
    </location>
</feature>
<accession>A0A8J3G207</accession>
<evidence type="ECO:0008006" key="6">
    <source>
        <dbReference type="Google" id="ProtNLM"/>
    </source>
</evidence>
<feature type="transmembrane region" description="Helical" evidence="3">
    <location>
        <begin position="64"/>
        <end position="81"/>
    </location>
</feature>
<feature type="region of interest" description="Disordered" evidence="2">
    <location>
        <begin position="1"/>
        <end position="20"/>
    </location>
</feature>
<protein>
    <recommendedName>
        <fullName evidence="6">Lipopolysaccharide biosynthesis protein</fullName>
    </recommendedName>
</protein>
<keyword evidence="3" id="KW-1133">Transmembrane helix</keyword>
<dbReference type="Proteomes" id="UP000634004">
    <property type="component" value="Unassembled WGS sequence"/>
</dbReference>
<organism evidence="4 5">
    <name type="scientific">Algimonas arctica</name>
    <dbReference type="NCBI Taxonomy" id="1479486"/>
    <lineage>
        <taxon>Bacteria</taxon>
        <taxon>Pseudomonadati</taxon>
        <taxon>Pseudomonadota</taxon>
        <taxon>Alphaproteobacteria</taxon>
        <taxon>Maricaulales</taxon>
        <taxon>Robiginitomaculaceae</taxon>
        <taxon>Algimonas</taxon>
    </lineage>
</organism>
<evidence type="ECO:0000256" key="1">
    <source>
        <dbReference type="SAM" id="Coils"/>
    </source>
</evidence>
<dbReference type="EMBL" id="BMZH01000005">
    <property type="protein sequence ID" value="GHA92493.1"/>
    <property type="molecule type" value="Genomic_DNA"/>
</dbReference>
<evidence type="ECO:0000313" key="4">
    <source>
        <dbReference type="EMBL" id="GHA92493.1"/>
    </source>
</evidence>
<evidence type="ECO:0000256" key="2">
    <source>
        <dbReference type="SAM" id="MobiDB-lite"/>
    </source>
</evidence>
<keyword evidence="3" id="KW-0812">Transmembrane</keyword>
<keyword evidence="3" id="KW-0472">Membrane</keyword>
<sequence length="623" mass="69223">MLMFKGKGRKDGKGAATPQPTAYAPSAYGYAPQPRAADLTVGDYANGVPNIRLGAMFGSLMRQLLWVIPLFAVGCFVAWILTADFKRTYTGEGTIMVQIGDEYVYQPIAGTQAQSSLLQTPDTITLNEVALIKNSEVIDRVIGEIALRPGGLSAFDARIAAKMARHPEGSTAYQLDYMELRKKMNDSFYVAARPKSSIIDMSFKHEDPQMAVSTLNALMDAYMSYRRTIFVDGASDIITERRKDTEAQLNANERRMASFLAGNQISDFDSEHKGASKRTEDLRASLNALRAQTVAAEQSLASIEDQLRQTPDVINLYVDDRASNRIAQAELELKQLLAKYLPSSDPVRQKQLEIQELQSLQQSNNGRATGGRRVGPNPVYQDLMRSRNTAQASADSLRESEILVQQQLNSVDGKLRRMTALVPGYSDILRERETLTTRLKTYLNKEQEALINQQQAASSSENVRVIAPASYPVKGRNMRMLAFVGASAAWGFTLFMLALFRVFIDPRLYAVPAAMPGAYEADRRQPQMPQMPQVYHDPIPEGVQSQHYAAPVGHHPQEYVPSSAEETEYNQYDPEPQQDWAQAEQRYLPTADGTYPAPLPHAMGQSPMGQHGARQCAPKNPYQ</sequence>
<name>A0A8J3G207_9PROT</name>
<dbReference type="AlphaFoldDB" id="A0A8J3G207"/>
<feature type="compositionally biased region" description="Basic residues" evidence="2">
    <location>
        <begin position="1"/>
        <end position="10"/>
    </location>
</feature>
<evidence type="ECO:0000313" key="5">
    <source>
        <dbReference type="Proteomes" id="UP000634004"/>
    </source>
</evidence>
<proteinExistence type="predicted"/>
<gene>
    <name evidence="4" type="ORF">GCM10009069_14390</name>
</gene>
<dbReference type="PANTHER" id="PTHR32309">
    <property type="entry name" value="TYROSINE-PROTEIN KINASE"/>
    <property type="match status" value="1"/>
</dbReference>
<reference evidence="4" key="2">
    <citation type="submission" date="2020-09" db="EMBL/GenBank/DDBJ databases">
        <authorList>
            <person name="Sun Q."/>
            <person name="Kim S."/>
        </authorList>
    </citation>
    <scope>NUCLEOTIDE SEQUENCE</scope>
    <source>
        <strain evidence="4">KCTC 32513</strain>
    </source>
</reference>
<dbReference type="PANTHER" id="PTHR32309:SF31">
    <property type="entry name" value="CAPSULAR EXOPOLYSACCHARIDE FAMILY"/>
    <property type="match status" value="1"/>
</dbReference>
<keyword evidence="1" id="KW-0175">Coiled coil</keyword>
<dbReference type="RefSeq" id="WP_189496932.1">
    <property type="nucleotide sequence ID" value="NZ_BMZH01000005.1"/>
</dbReference>
<comment type="caution">
    <text evidence="4">The sequence shown here is derived from an EMBL/GenBank/DDBJ whole genome shotgun (WGS) entry which is preliminary data.</text>
</comment>
<dbReference type="InterPro" id="IPR050445">
    <property type="entry name" value="Bact_polysacc_biosynth/exp"/>
</dbReference>